<dbReference type="EMBL" id="BAABME010012332">
    <property type="protein sequence ID" value="GAA0184990.1"/>
    <property type="molecule type" value="Genomic_DNA"/>
</dbReference>
<dbReference type="SFLD" id="SFLDG01212">
    <property type="entry name" value="Phytoene_synthase_like"/>
    <property type="match status" value="1"/>
</dbReference>
<dbReference type="InterPro" id="IPR002060">
    <property type="entry name" value="Squ/phyt_synthse"/>
</dbReference>
<comment type="pathway">
    <text evidence="2">Carotenoid biosynthesis; phytoene biosynthesis; all-trans-phytoene from geranylgeranyl diphosphate: step 1/1.</text>
</comment>
<dbReference type="Gene3D" id="1.10.600.10">
    <property type="entry name" value="Farnesyl Diphosphate Synthase"/>
    <property type="match status" value="1"/>
</dbReference>
<dbReference type="SFLD" id="SFLDS00005">
    <property type="entry name" value="Isoprenoid_Synthase_Type_I"/>
    <property type="match status" value="1"/>
</dbReference>
<evidence type="ECO:0000256" key="1">
    <source>
        <dbReference type="ARBA" id="ARBA00001805"/>
    </source>
</evidence>
<proteinExistence type="inferred from homology"/>
<organism evidence="8 9">
    <name type="scientific">Lithospermum erythrorhizon</name>
    <name type="common">Purple gromwell</name>
    <name type="synonym">Lithospermum officinale var. erythrorhizon</name>
    <dbReference type="NCBI Taxonomy" id="34254"/>
    <lineage>
        <taxon>Eukaryota</taxon>
        <taxon>Viridiplantae</taxon>
        <taxon>Streptophyta</taxon>
        <taxon>Embryophyta</taxon>
        <taxon>Tracheophyta</taxon>
        <taxon>Spermatophyta</taxon>
        <taxon>Magnoliopsida</taxon>
        <taxon>eudicotyledons</taxon>
        <taxon>Gunneridae</taxon>
        <taxon>Pentapetalae</taxon>
        <taxon>asterids</taxon>
        <taxon>lamiids</taxon>
        <taxon>Boraginales</taxon>
        <taxon>Boraginaceae</taxon>
        <taxon>Boraginoideae</taxon>
        <taxon>Lithospermeae</taxon>
        <taxon>Lithospermum</taxon>
    </lineage>
</organism>
<keyword evidence="5" id="KW-0808">Transferase</keyword>
<dbReference type="GO" id="GO:0051996">
    <property type="term" value="F:squalene synthase [NAD(P)H] activity"/>
    <property type="evidence" value="ECO:0007669"/>
    <property type="project" value="InterPro"/>
</dbReference>
<dbReference type="InterPro" id="IPR044843">
    <property type="entry name" value="Trans_IPPS_bact-type"/>
</dbReference>
<dbReference type="SUPFAM" id="SSF48576">
    <property type="entry name" value="Terpenoid synthases"/>
    <property type="match status" value="1"/>
</dbReference>
<evidence type="ECO:0000256" key="3">
    <source>
        <dbReference type="ARBA" id="ARBA00006251"/>
    </source>
</evidence>
<dbReference type="CDD" id="cd00683">
    <property type="entry name" value="Trans_IPPS_HH"/>
    <property type="match status" value="1"/>
</dbReference>
<dbReference type="EC" id="2.5.1.32" evidence="4"/>
<comment type="catalytic activity">
    <reaction evidence="1">
        <text>2 (2E,6E,10E)-geranylgeranyl diphosphate = 15-cis-phytoene + 2 diphosphate</text>
        <dbReference type="Rhea" id="RHEA:34475"/>
        <dbReference type="ChEBI" id="CHEBI:27787"/>
        <dbReference type="ChEBI" id="CHEBI:33019"/>
        <dbReference type="ChEBI" id="CHEBI:58756"/>
        <dbReference type="EC" id="2.5.1.32"/>
    </reaction>
</comment>
<comment type="similarity">
    <text evidence="3">Belongs to the phytoene/squalene synthase family.</text>
</comment>
<evidence type="ECO:0000256" key="4">
    <source>
        <dbReference type="ARBA" id="ARBA00012396"/>
    </source>
</evidence>
<gene>
    <name evidence="8" type="ORF">LIER_32278</name>
</gene>
<protein>
    <recommendedName>
        <fullName evidence="4">15-cis-phytoene synthase</fullName>
        <ecNumber evidence="4">2.5.1.32</ecNumber>
    </recommendedName>
</protein>
<evidence type="ECO:0000256" key="5">
    <source>
        <dbReference type="ARBA" id="ARBA00022679"/>
    </source>
</evidence>
<dbReference type="InterPro" id="IPR008949">
    <property type="entry name" value="Isoprenoid_synthase_dom_sf"/>
</dbReference>
<comment type="caution">
    <text evidence="8">The sequence shown here is derived from an EMBL/GenBank/DDBJ whole genome shotgun (WGS) entry which is preliminary data.</text>
</comment>
<accession>A0AAV3RVV4</accession>
<evidence type="ECO:0000256" key="2">
    <source>
        <dbReference type="ARBA" id="ARBA00005172"/>
    </source>
</evidence>
<dbReference type="GO" id="GO:0004311">
    <property type="term" value="F:geranylgeranyl diphosphate synthase activity"/>
    <property type="evidence" value="ECO:0007669"/>
    <property type="project" value="InterPro"/>
</dbReference>
<evidence type="ECO:0000313" key="8">
    <source>
        <dbReference type="EMBL" id="GAA0184990.1"/>
    </source>
</evidence>
<dbReference type="GO" id="GO:0046905">
    <property type="term" value="F:15-cis-phytoene synthase activity"/>
    <property type="evidence" value="ECO:0007669"/>
    <property type="project" value="UniProtKB-EC"/>
</dbReference>
<dbReference type="FunFam" id="1.10.600.10:FF:000004">
    <property type="entry name" value="Phytoene synthase chloroplastic"/>
    <property type="match status" value="1"/>
</dbReference>
<dbReference type="AlphaFoldDB" id="A0AAV3RVV4"/>
<dbReference type="SFLD" id="SFLDG01018">
    <property type="entry name" value="Squalene/Phytoene_Synthase_Lik"/>
    <property type="match status" value="1"/>
</dbReference>
<keyword evidence="7" id="KW-0414">Isoprene biosynthesis</keyword>
<dbReference type="PANTHER" id="PTHR31480">
    <property type="entry name" value="BIFUNCTIONAL LYCOPENE CYCLASE/PHYTOENE SYNTHASE"/>
    <property type="match status" value="1"/>
</dbReference>
<sequence>MVFAAAGSFHATRCPMSSISSSSTPARFFHLKNTTISIEATVLKNNSKKRNEIIGLPILSLQDLPQIRGRVHEIFQRQSKLAMDDDYKTLQIDQHVAEEGYERCRKICAEYSKTFYLGTLMMRKEQQRAVWAIYGWGRRIDDLVDGPMAEGVSVDVLDQWEDRLEDIFKGKSHDIIDIVLTDTVSKFHLDIQPFKDVIEGMRMDINKKRYKNFEELCLYSYYVNGAGCLMLLPLFGIGSNEETPLQTEKLYNVIAHASLATQISNILRDVGEDASRGRIYLPQDELARFGLSDEDVLSMKVTDRWINFMKEQIKRARFYYQLAEEDSSCFDKTTRLTIIATLRMYSTSLDGIEENDYNNFTKRADVGRIRKLLKLPQTFLRAIMYNS</sequence>
<dbReference type="InterPro" id="IPR033904">
    <property type="entry name" value="Trans_IPPS_HH"/>
</dbReference>
<dbReference type="GO" id="GO:0009536">
    <property type="term" value="C:plastid"/>
    <property type="evidence" value="ECO:0007669"/>
    <property type="project" value="UniProtKB-ARBA"/>
</dbReference>
<name>A0AAV3RVV4_LITER</name>
<keyword evidence="9" id="KW-1185">Reference proteome</keyword>
<keyword evidence="6" id="KW-0125">Carotenoid biosynthesis</keyword>
<evidence type="ECO:0000256" key="6">
    <source>
        <dbReference type="ARBA" id="ARBA00022746"/>
    </source>
</evidence>
<dbReference type="Proteomes" id="UP001454036">
    <property type="component" value="Unassembled WGS sequence"/>
</dbReference>
<reference evidence="8 9" key="1">
    <citation type="submission" date="2024-01" db="EMBL/GenBank/DDBJ databases">
        <title>The complete chloroplast genome sequence of Lithospermum erythrorhizon: insights into the phylogenetic relationship among Boraginaceae species and the maternal lineages of purple gromwells.</title>
        <authorList>
            <person name="Okada T."/>
            <person name="Watanabe K."/>
        </authorList>
    </citation>
    <scope>NUCLEOTIDE SEQUENCE [LARGE SCALE GENOMIC DNA]</scope>
</reference>
<evidence type="ECO:0000313" key="9">
    <source>
        <dbReference type="Proteomes" id="UP001454036"/>
    </source>
</evidence>
<evidence type="ECO:0000256" key="7">
    <source>
        <dbReference type="ARBA" id="ARBA00023229"/>
    </source>
</evidence>
<dbReference type="Pfam" id="PF00494">
    <property type="entry name" value="SQS_PSY"/>
    <property type="match status" value="1"/>
</dbReference>
<dbReference type="GO" id="GO:0016117">
    <property type="term" value="P:carotenoid biosynthetic process"/>
    <property type="evidence" value="ECO:0007669"/>
    <property type="project" value="UniProtKB-KW"/>
</dbReference>